<comment type="caution">
    <text evidence="1">The sequence shown here is derived from an EMBL/GenBank/DDBJ whole genome shotgun (WGS) entry which is preliminary data.</text>
</comment>
<proteinExistence type="predicted"/>
<dbReference type="EMBL" id="JXAL01000014">
    <property type="protein sequence ID" value="KIL36218.1"/>
    <property type="molecule type" value="Genomic_DNA"/>
</dbReference>
<reference evidence="1 2" key="1">
    <citation type="submission" date="2014-12" db="EMBL/GenBank/DDBJ databases">
        <title>Draft genome sequence of Cohnella kolymensis strain B-2846.</title>
        <authorList>
            <person name="Karlyshev A.V."/>
            <person name="Kudryashova E.B."/>
        </authorList>
    </citation>
    <scope>NUCLEOTIDE SEQUENCE [LARGE SCALE GENOMIC DNA]</scope>
    <source>
        <strain evidence="1 2">VKM B-2846</strain>
    </source>
</reference>
<gene>
    <name evidence="1" type="ORF">SD71_09755</name>
</gene>
<dbReference type="Proteomes" id="UP000054526">
    <property type="component" value="Unassembled WGS sequence"/>
</dbReference>
<name>A0ABR5A633_9BACL</name>
<protein>
    <submittedName>
        <fullName evidence="1">Uncharacterized protein</fullName>
    </submittedName>
</protein>
<accession>A0ABR5A633</accession>
<sequence length="113" mass="13224">MSLLNLFVDYNGRRVHAGTLGDDKVFRKTVKSRDKLLYLDAFGLDKGYMDDALRFGAQKIELTVCDIGEVYETDVFTFKSNAIQRRVGKFGSRYYLPLKFWNNRTVKRKEQKK</sequence>
<dbReference type="RefSeq" id="WP_041062187.1">
    <property type="nucleotide sequence ID" value="NZ_JXAL01000014.1"/>
</dbReference>
<keyword evidence="2" id="KW-1185">Reference proteome</keyword>
<organism evidence="1 2">
    <name type="scientific">Cohnella kolymensis</name>
    <dbReference type="NCBI Taxonomy" id="1590652"/>
    <lineage>
        <taxon>Bacteria</taxon>
        <taxon>Bacillati</taxon>
        <taxon>Bacillota</taxon>
        <taxon>Bacilli</taxon>
        <taxon>Bacillales</taxon>
        <taxon>Paenibacillaceae</taxon>
        <taxon>Cohnella</taxon>
    </lineage>
</organism>
<evidence type="ECO:0000313" key="2">
    <source>
        <dbReference type="Proteomes" id="UP000054526"/>
    </source>
</evidence>
<evidence type="ECO:0000313" key="1">
    <source>
        <dbReference type="EMBL" id="KIL36218.1"/>
    </source>
</evidence>